<keyword evidence="1" id="KW-1133">Transmembrane helix</keyword>
<evidence type="ECO:0000256" key="1">
    <source>
        <dbReference type="SAM" id="Phobius"/>
    </source>
</evidence>
<name>A0ABU1EQ63_9FLAO</name>
<keyword evidence="1" id="KW-0812">Transmembrane</keyword>
<organism evidence="2 3">
    <name type="scientific">Christiangramia sediminicola</name>
    <dbReference type="NCBI Taxonomy" id="3073267"/>
    <lineage>
        <taxon>Bacteria</taxon>
        <taxon>Pseudomonadati</taxon>
        <taxon>Bacteroidota</taxon>
        <taxon>Flavobacteriia</taxon>
        <taxon>Flavobacteriales</taxon>
        <taxon>Flavobacteriaceae</taxon>
        <taxon>Christiangramia</taxon>
    </lineage>
</organism>
<evidence type="ECO:0000313" key="2">
    <source>
        <dbReference type="EMBL" id="MDR5590527.1"/>
    </source>
</evidence>
<feature type="transmembrane region" description="Helical" evidence="1">
    <location>
        <begin position="7"/>
        <end position="26"/>
    </location>
</feature>
<dbReference type="RefSeq" id="WP_309561403.1">
    <property type="nucleotide sequence ID" value="NZ_JAVJIU010000003.1"/>
</dbReference>
<accession>A0ABU1EQ63</accession>
<keyword evidence="1" id="KW-0472">Membrane</keyword>
<feature type="transmembrane region" description="Helical" evidence="1">
    <location>
        <begin position="165"/>
        <end position="183"/>
    </location>
</feature>
<proteinExistence type="predicted"/>
<dbReference type="EMBL" id="JAVJIU010000003">
    <property type="protein sequence ID" value="MDR5590527.1"/>
    <property type="molecule type" value="Genomic_DNA"/>
</dbReference>
<evidence type="ECO:0000313" key="3">
    <source>
        <dbReference type="Proteomes" id="UP001257234"/>
    </source>
</evidence>
<feature type="transmembrane region" description="Helical" evidence="1">
    <location>
        <begin position="136"/>
        <end position="153"/>
    </location>
</feature>
<feature type="transmembrane region" description="Helical" evidence="1">
    <location>
        <begin position="32"/>
        <end position="51"/>
    </location>
</feature>
<dbReference type="Proteomes" id="UP001257234">
    <property type="component" value="Unassembled WGS sequence"/>
</dbReference>
<feature type="transmembrane region" description="Helical" evidence="1">
    <location>
        <begin position="63"/>
        <end position="81"/>
    </location>
</feature>
<comment type="caution">
    <text evidence="2">The sequence shown here is derived from an EMBL/GenBank/DDBJ whole genome shotgun (WGS) entry which is preliminary data.</text>
</comment>
<reference evidence="3" key="1">
    <citation type="submission" date="2023-07" db="EMBL/GenBank/DDBJ databases">
        <title>Christiangramia sp. SM2212., a novel bacterium of the family Flavobacteriaceae isolated from the sea sediment.</title>
        <authorList>
            <person name="Wang J."/>
            <person name="Zhang X."/>
        </authorList>
    </citation>
    <scope>NUCLEOTIDE SEQUENCE [LARGE SCALE GENOMIC DNA]</scope>
    <source>
        <strain evidence="3">SM2212</strain>
    </source>
</reference>
<protein>
    <submittedName>
        <fullName evidence="2">Uncharacterized protein</fullName>
    </submittedName>
</protein>
<sequence>MTQLLKKIPVLILLCLHFIFLGVVIYENRDDKSSVIFLLCLVAFLGIFYFRNFKADHSVFKRIDLLLVFLSILGAIITYALNVAYEFGAVLSAGIVGLLSSFIPLMNKRSDLLRELPVAIYCGSFAGMTAPMIANGYLFIALAGFFTGLILIISKGTLQGFGGKLGTIAFGGVITISMIIFIFS</sequence>
<keyword evidence="3" id="KW-1185">Reference proteome</keyword>
<gene>
    <name evidence="2" type="ORF">RE431_07745</name>
</gene>
<feature type="transmembrane region" description="Helical" evidence="1">
    <location>
        <begin position="87"/>
        <end position="105"/>
    </location>
</feature>